<evidence type="ECO:0000313" key="7">
    <source>
        <dbReference type="Proteomes" id="UP000642070"/>
    </source>
</evidence>
<feature type="transmembrane region" description="Helical" evidence="5">
    <location>
        <begin position="92"/>
        <end position="118"/>
    </location>
</feature>
<evidence type="ECO:0000256" key="5">
    <source>
        <dbReference type="SAM" id="Phobius"/>
    </source>
</evidence>
<gene>
    <name evidence="6" type="ORF">GCM10007977_006170</name>
</gene>
<dbReference type="AlphaFoldDB" id="A0A917T2A3"/>
<evidence type="ECO:0000256" key="1">
    <source>
        <dbReference type="ARBA" id="ARBA00004141"/>
    </source>
</evidence>
<evidence type="ECO:0000313" key="6">
    <source>
        <dbReference type="EMBL" id="GGM07902.1"/>
    </source>
</evidence>
<dbReference type="Pfam" id="PF13564">
    <property type="entry name" value="DoxX_2"/>
    <property type="match status" value="1"/>
</dbReference>
<comment type="subcellular location">
    <subcellularLocation>
        <location evidence="1">Membrane</location>
        <topology evidence="1">Multi-pass membrane protein</topology>
    </subcellularLocation>
</comment>
<proteinExistence type="predicted"/>
<evidence type="ECO:0008006" key="8">
    <source>
        <dbReference type="Google" id="ProtNLM"/>
    </source>
</evidence>
<dbReference type="EMBL" id="BMPI01000003">
    <property type="protein sequence ID" value="GGM07902.1"/>
    <property type="molecule type" value="Genomic_DNA"/>
</dbReference>
<comment type="caution">
    <text evidence="6">The sequence shown here is derived from an EMBL/GenBank/DDBJ whole genome shotgun (WGS) entry which is preliminary data.</text>
</comment>
<evidence type="ECO:0000256" key="4">
    <source>
        <dbReference type="ARBA" id="ARBA00023136"/>
    </source>
</evidence>
<reference evidence="6" key="2">
    <citation type="submission" date="2020-09" db="EMBL/GenBank/DDBJ databases">
        <authorList>
            <person name="Sun Q."/>
            <person name="Ohkuma M."/>
        </authorList>
    </citation>
    <scope>NUCLEOTIDE SEQUENCE</scope>
    <source>
        <strain evidence="6">JCM 19831</strain>
    </source>
</reference>
<dbReference type="RefSeq" id="WP_190248136.1">
    <property type="nucleotide sequence ID" value="NZ_BMPI01000003.1"/>
</dbReference>
<dbReference type="GO" id="GO:0016020">
    <property type="term" value="C:membrane"/>
    <property type="evidence" value="ECO:0007669"/>
    <property type="project" value="UniProtKB-SubCell"/>
</dbReference>
<dbReference type="Proteomes" id="UP000642070">
    <property type="component" value="Unassembled WGS sequence"/>
</dbReference>
<organism evidence="6 7">
    <name type="scientific">Dactylosporangium sucinum</name>
    <dbReference type="NCBI Taxonomy" id="1424081"/>
    <lineage>
        <taxon>Bacteria</taxon>
        <taxon>Bacillati</taxon>
        <taxon>Actinomycetota</taxon>
        <taxon>Actinomycetes</taxon>
        <taxon>Micromonosporales</taxon>
        <taxon>Micromonosporaceae</taxon>
        <taxon>Dactylosporangium</taxon>
    </lineage>
</organism>
<feature type="transmembrane region" description="Helical" evidence="5">
    <location>
        <begin position="56"/>
        <end position="80"/>
    </location>
</feature>
<keyword evidence="2 5" id="KW-0812">Transmembrane</keyword>
<keyword evidence="7" id="KW-1185">Reference proteome</keyword>
<name>A0A917T2A3_9ACTN</name>
<keyword evidence="4 5" id="KW-0472">Membrane</keyword>
<dbReference type="InterPro" id="IPR032808">
    <property type="entry name" value="DoxX"/>
</dbReference>
<evidence type="ECO:0000256" key="2">
    <source>
        <dbReference type="ARBA" id="ARBA00022692"/>
    </source>
</evidence>
<sequence>MLLFLITAVASLFSGAGALLRLRPILPGMARAGVPESWLVFPIGVLKLAGGVGLLAGLWLPGIGTAAAFGLVLYFTCAVYTHLRAADYSAQFVLACGFLALCAATLAVGVAHGGGAILGG</sequence>
<reference evidence="6" key="1">
    <citation type="journal article" date="2014" name="Int. J. Syst. Evol. Microbiol.">
        <title>Complete genome sequence of Corynebacterium casei LMG S-19264T (=DSM 44701T), isolated from a smear-ripened cheese.</title>
        <authorList>
            <consortium name="US DOE Joint Genome Institute (JGI-PGF)"/>
            <person name="Walter F."/>
            <person name="Albersmeier A."/>
            <person name="Kalinowski J."/>
            <person name="Ruckert C."/>
        </authorList>
    </citation>
    <scope>NUCLEOTIDE SEQUENCE</scope>
    <source>
        <strain evidence="6">JCM 19831</strain>
    </source>
</reference>
<protein>
    <recommendedName>
        <fullName evidence="8">DoxX family protein</fullName>
    </recommendedName>
</protein>
<evidence type="ECO:0000256" key="3">
    <source>
        <dbReference type="ARBA" id="ARBA00022989"/>
    </source>
</evidence>
<accession>A0A917T2A3</accession>
<keyword evidence="3 5" id="KW-1133">Transmembrane helix</keyword>